<accession>A0A3B0REA3</accession>
<feature type="compositionally biased region" description="Basic residues" evidence="1">
    <location>
        <begin position="1"/>
        <end position="15"/>
    </location>
</feature>
<sequence>MARKTKAKAKTKAAKKPTASVAQPAARRISEITTFRRGKEGKIFHMGLKTKSVGKIITAAVGGRVKSIAISR</sequence>
<dbReference type="AlphaFoldDB" id="A0A3B0REA3"/>
<evidence type="ECO:0000256" key="1">
    <source>
        <dbReference type="SAM" id="MobiDB-lite"/>
    </source>
</evidence>
<proteinExistence type="predicted"/>
<dbReference type="EMBL" id="UOEC01000003">
    <property type="protein sequence ID" value="VAV86398.1"/>
    <property type="molecule type" value="Genomic_DNA"/>
</dbReference>
<reference evidence="2" key="1">
    <citation type="submission" date="2018-06" db="EMBL/GenBank/DDBJ databases">
        <authorList>
            <person name="Zhirakovskaya E."/>
        </authorList>
    </citation>
    <scope>NUCLEOTIDE SEQUENCE</scope>
</reference>
<name>A0A3B0REA3_9ZZZZ</name>
<organism evidence="2">
    <name type="scientific">hydrothermal vent metagenome</name>
    <dbReference type="NCBI Taxonomy" id="652676"/>
    <lineage>
        <taxon>unclassified sequences</taxon>
        <taxon>metagenomes</taxon>
        <taxon>ecological metagenomes</taxon>
    </lineage>
</organism>
<evidence type="ECO:0000313" key="2">
    <source>
        <dbReference type="EMBL" id="VAV86398.1"/>
    </source>
</evidence>
<feature type="region of interest" description="Disordered" evidence="1">
    <location>
        <begin position="1"/>
        <end position="25"/>
    </location>
</feature>
<protein>
    <submittedName>
        <fullName evidence="2">Uncharacterized protein</fullName>
    </submittedName>
</protein>
<gene>
    <name evidence="2" type="ORF">MNBD_ALPHA08-2104</name>
</gene>